<organism evidence="6">
    <name type="scientific">mine drainage metagenome</name>
    <dbReference type="NCBI Taxonomy" id="410659"/>
    <lineage>
        <taxon>unclassified sequences</taxon>
        <taxon>metagenomes</taxon>
        <taxon>ecological metagenomes</taxon>
    </lineage>
</organism>
<accession>T1ADD4</accession>
<feature type="non-terminal residue" evidence="6">
    <location>
        <position position="1"/>
    </location>
</feature>
<dbReference type="SMART" id="SM00421">
    <property type="entry name" value="HTH_LUXR"/>
    <property type="match status" value="1"/>
</dbReference>
<dbReference type="EMBL" id="AUZZ01002876">
    <property type="protein sequence ID" value="EQD58611.1"/>
    <property type="molecule type" value="Genomic_DNA"/>
</dbReference>
<feature type="region of interest" description="Disordered" evidence="4">
    <location>
        <begin position="1"/>
        <end position="23"/>
    </location>
</feature>
<dbReference type="InterPro" id="IPR000792">
    <property type="entry name" value="Tscrpt_reg_LuxR_C"/>
</dbReference>
<dbReference type="PROSITE" id="PS00622">
    <property type="entry name" value="HTH_LUXR_1"/>
    <property type="match status" value="1"/>
</dbReference>
<protein>
    <submittedName>
        <fullName evidence="6">Protein containing Transcription regulator LuxR</fullName>
    </submittedName>
</protein>
<reference evidence="6" key="2">
    <citation type="journal article" date="2014" name="ISME J.">
        <title>Microbial stratification in low pH oxic and suboxic macroscopic growths along an acid mine drainage.</title>
        <authorList>
            <person name="Mendez-Garcia C."/>
            <person name="Mesa V."/>
            <person name="Sprenger R.R."/>
            <person name="Richter M."/>
            <person name="Diez M.S."/>
            <person name="Solano J."/>
            <person name="Bargiela R."/>
            <person name="Golyshina O.V."/>
            <person name="Manteca A."/>
            <person name="Ramos J.L."/>
            <person name="Gallego J.R."/>
            <person name="Llorente I."/>
            <person name="Martins Dos Santos V.A."/>
            <person name="Jensen O.N."/>
            <person name="Pelaez A.I."/>
            <person name="Sanchez J."/>
            <person name="Ferrer M."/>
        </authorList>
    </citation>
    <scope>NUCLEOTIDE SEQUENCE</scope>
</reference>
<evidence type="ECO:0000256" key="3">
    <source>
        <dbReference type="ARBA" id="ARBA00023163"/>
    </source>
</evidence>
<evidence type="ECO:0000256" key="4">
    <source>
        <dbReference type="SAM" id="MobiDB-lite"/>
    </source>
</evidence>
<dbReference type="Gene3D" id="1.10.10.10">
    <property type="entry name" value="Winged helix-like DNA-binding domain superfamily/Winged helix DNA-binding domain"/>
    <property type="match status" value="1"/>
</dbReference>
<comment type="caution">
    <text evidence="6">The sequence shown here is derived from an EMBL/GenBank/DDBJ whole genome shotgun (WGS) entry which is preliminary data.</text>
</comment>
<dbReference type="PANTHER" id="PTHR44688:SF16">
    <property type="entry name" value="DNA-BINDING TRANSCRIPTIONAL ACTIVATOR DEVR_DOSR"/>
    <property type="match status" value="1"/>
</dbReference>
<dbReference type="PROSITE" id="PS50043">
    <property type="entry name" value="HTH_LUXR_2"/>
    <property type="match status" value="1"/>
</dbReference>
<dbReference type="PANTHER" id="PTHR44688">
    <property type="entry name" value="DNA-BINDING TRANSCRIPTIONAL ACTIVATOR DEVR_DOSR"/>
    <property type="match status" value="1"/>
</dbReference>
<dbReference type="GO" id="GO:0006355">
    <property type="term" value="P:regulation of DNA-templated transcription"/>
    <property type="evidence" value="ECO:0007669"/>
    <property type="project" value="InterPro"/>
</dbReference>
<keyword evidence="1" id="KW-0805">Transcription regulation</keyword>
<dbReference type="SUPFAM" id="SSF46894">
    <property type="entry name" value="C-terminal effector domain of the bipartite response regulators"/>
    <property type="match status" value="1"/>
</dbReference>
<evidence type="ECO:0000256" key="2">
    <source>
        <dbReference type="ARBA" id="ARBA00023125"/>
    </source>
</evidence>
<sequence length="84" mass="8745">AAARRGAAGCRRASISRPRAGGAAADLEGLDNREISTRLHIAEKTVKVHIGRIYQKLGAQGRAQALVLAARAGMVSLAPTDGRD</sequence>
<feature type="domain" description="HTH luxR-type" evidence="5">
    <location>
        <begin position="20"/>
        <end position="73"/>
    </location>
</feature>
<dbReference type="PRINTS" id="PR00038">
    <property type="entry name" value="HTHLUXR"/>
</dbReference>
<dbReference type="GO" id="GO:0003677">
    <property type="term" value="F:DNA binding"/>
    <property type="evidence" value="ECO:0007669"/>
    <property type="project" value="UniProtKB-KW"/>
</dbReference>
<keyword evidence="3" id="KW-0804">Transcription</keyword>
<dbReference type="CDD" id="cd06170">
    <property type="entry name" value="LuxR_C_like"/>
    <property type="match status" value="1"/>
</dbReference>
<name>T1ADD4_9ZZZZ</name>
<dbReference type="InterPro" id="IPR016032">
    <property type="entry name" value="Sig_transdc_resp-reg_C-effctor"/>
</dbReference>
<evidence type="ECO:0000256" key="1">
    <source>
        <dbReference type="ARBA" id="ARBA00023015"/>
    </source>
</evidence>
<dbReference type="AlphaFoldDB" id="T1ADD4"/>
<dbReference type="InterPro" id="IPR036388">
    <property type="entry name" value="WH-like_DNA-bd_sf"/>
</dbReference>
<gene>
    <name evidence="6" type="ORF">B2A_04290</name>
</gene>
<evidence type="ECO:0000259" key="5">
    <source>
        <dbReference type="PROSITE" id="PS50043"/>
    </source>
</evidence>
<dbReference type="Pfam" id="PF00196">
    <property type="entry name" value="GerE"/>
    <property type="match status" value="1"/>
</dbReference>
<feature type="compositionally biased region" description="Low complexity" evidence="4">
    <location>
        <begin position="1"/>
        <end position="13"/>
    </location>
</feature>
<reference evidence="6" key="1">
    <citation type="submission" date="2013-08" db="EMBL/GenBank/DDBJ databases">
        <authorList>
            <person name="Mendez C."/>
            <person name="Richter M."/>
            <person name="Ferrer M."/>
            <person name="Sanchez J."/>
        </authorList>
    </citation>
    <scope>NUCLEOTIDE SEQUENCE</scope>
</reference>
<evidence type="ECO:0000313" key="6">
    <source>
        <dbReference type="EMBL" id="EQD58611.1"/>
    </source>
</evidence>
<proteinExistence type="predicted"/>
<keyword evidence="2" id="KW-0238">DNA-binding</keyword>